<name>A0A414U3M8_9FIRM</name>
<evidence type="ECO:0000313" key="1">
    <source>
        <dbReference type="EMBL" id="RYS81396.1"/>
    </source>
</evidence>
<evidence type="ECO:0000313" key="2">
    <source>
        <dbReference type="Proteomes" id="UP000292665"/>
    </source>
</evidence>
<sequence>MCKNRRCVILLSQIQFSENVGRKRTGFISLNSNNLAAVAAVKIKFVKKHEKRKRDKGAEESAYF</sequence>
<dbReference type="AlphaFoldDB" id="A0A414U3M8"/>
<organism evidence="1 2">
    <name type="scientific">[Ruminococcus] torques</name>
    <dbReference type="NCBI Taxonomy" id="33039"/>
    <lineage>
        <taxon>Bacteria</taxon>
        <taxon>Bacillati</taxon>
        <taxon>Bacillota</taxon>
        <taxon>Clostridia</taxon>
        <taxon>Lachnospirales</taxon>
        <taxon>Lachnospiraceae</taxon>
        <taxon>Mediterraneibacter</taxon>
    </lineage>
</organism>
<gene>
    <name evidence="1" type="ORF">EAI93_03340</name>
</gene>
<protein>
    <submittedName>
        <fullName evidence="1">Uncharacterized protein</fullName>
    </submittedName>
</protein>
<accession>A0A414U3M8</accession>
<dbReference type="Proteomes" id="UP000292665">
    <property type="component" value="Unassembled WGS sequence"/>
</dbReference>
<proteinExistence type="predicted"/>
<dbReference type="EMBL" id="RCYR01000003">
    <property type="protein sequence ID" value="RYS81396.1"/>
    <property type="molecule type" value="Genomic_DNA"/>
</dbReference>
<reference evidence="1 2" key="1">
    <citation type="journal article" date="2019" name="Science, e1252229">
        <title>Invertible promoters mediate bacterial phase variation, antibiotic resistance, and host adaptation in the gut.</title>
        <authorList>
            <person name="Jiang X."/>
            <person name="Hall A.B."/>
            <person name="Arthur T.D."/>
            <person name="Plichta D.R."/>
            <person name="Covington C.T."/>
            <person name="Poyet M."/>
            <person name="Crothers J."/>
            <person name="Moses P.L."/>
            <person name="Tolonen A.C."/>
            <person name="Vlamakis H."/>
            <person name="Alm E.J."/>
            <person name="Xavier R.J."/>
        </authorList>
    </citation>
    <scope>NUCLEOTIDE SEQUENCE [LARGE SCALE GENOMIC DNA]</scope>
    <source>
        <strain evidence="2">aa_0143</strain>
    </source>
</reference>
<comment type="caution">
    <text evidence="1">The sequence shown here is derived from an EMBL/GenBank/DDBJ whole genome shotgun (WGS) entry which is preliminary data.</text>
</comment>